<evidence type="ECO:0000256" key="2">
    <source>
        <dbReference type="SAM" id="Phobius"/>
    </source>
</evidence>
<organism evidence="4 5">
    <name type="scientific">Plasmodium gallinaceum</name>
    <dbReference type="NCBI Taxonomy" id="5849"/>
    <lineage>
        <taxon>Eukaryota</taxon>
        <taxon>Sar</taxon>
        <taxon>Alveolata</taxon>
        <taxon>Apicomplexa</taxon>
        <taxon>Aconoidasida</taxon>
        <taxon>Haemosporida</taxon>
        <taxon>Plasmodiidae</taxon>
        <taxon>Plasmodium</taxon>
        <taxon>Plasmodium (Haemamoeba)</taxon>
    </lineage>
</organism>
<feature type="domain" description="CPW-WPC" evidence="3">
    <location>
        <begin position="222"/>
        <end position="281"/>
    </location>
</feature>
<feature type="domain" description="CPW-WPC" evidence="3">
    <location>
        <begin position="163"/>
        <end position="221"/>
    </location>
</feature>
<dbReference type="GeneID" id="39733097"/>
<feature type="domain" description="CPW-WPC" evidence="3">
    <location>
        <begin position="742"/>
        <end position="806"/>
    </location>
</feature>
<feature type="compositionally biased region" description="Basic and acidic residues" evidence="1">
    <location>
        <begin position="578"/>
        <end position="592"/>
    </location>
</feature>
<feature type="domain" description="CPW-WPC" evidence="3">
    <location>
        <begin position="101"/>
        <end position="161"/>
    </location>
</feature>
<dbReference type="NCBIfam" id="TIGR01492">
    <property type="entry name" value="CPW_WPC"/>
    <property type="match status" value="8"/>
</dbReference>
<evidence type="ECO:0000259" key="3">
    <source>
        <dbReference type="SMART" id="SM01099"/>
    </source>
</evidence>
<evidence type="ECO:0000313" key="4">
    <source>
        <dbReference type="EMBL" id="CRG96984.1"/>
    </source>
</evidence>
<keyword evidence="2" id="KW-0472">Membrane</keyword>
<dbReference type="SMART" id="SM01099">
    <property type="entry name" value="CPW_WPC"/>
    <property type="match status" value="10"/>
</dbReference>
<sequence length="1062" mass="125606">MYFKYKGIFLIFLIVIINCFNKIFLYTHALNNNKNKSKNILNITNNNNEYNDLSSFSEELIKSFSSILKKVPLIILKEKVKNQIIKASDNLNLPNPDEELCEINYSELCPENWVNFGDGINCLSPINYKGSCEKKVSFKNATPISKYKFSIECNVSWPCVGNCIEDFSKICPDKWILNKDICEASENYNGKCVKKKSFSNYSEAEKKIWGDECNVNWPCYDKNYDFNVSCPINWKLNPDHKSCSSPDSYIGPCANILYLYDLNEKEKLSLRRKCNIEWPIHTKNEFDLNSLCPIGWKISDTEHVTCNAPLSYNGPCEKKISFEYFSKEEKYEFSQKCDIQWPLLDEKFQNFDLPCPYNWVLVDKEENICVSPIEYQGPCENIFSFKNYTKEMKSAWSFSCNTVFITGNANNIEEINKHRENKTTKSKKIFGIIKRNTFNSNPSINNGPIGYKGSLYEGEVLNADNEIEYLPNKNNLKYSNKIIEIEDIGDRNDKNFILTDEKIKDLILLKESSDDEEFRTSIDETIRDLKKRYSKEAYFSFIEINKFNKLYNNKLEERYNLKEDICLYRNESEYDDENKYNCKDEHEDKGQDENEENKENEENEENEESEENESNINKNDFIEDDIYESNIGENLYEDNIIETQNLYENYKIENDNFSYNDICLEKDYTKCPIGWTQINNKECLAPKSYIRSLRMCSSILNIGDIVKNVYDVTHNMSFVVNDIEERKKLEKDCNIKFPCKECERDYVRINCPLGWTDIGDGNCKAPNDYPFYLKELCNTVVNFKYASPTFKRNWSFLCKSDWPCFSVCEKNYGIICPLGFKLINERIEKNGENIYVCSNEYWKEYNNTDFDNQIKRNLCHVIEIYNSTILKKEIERKCKVTWPCLNKCEENFYQSCPYNWLLKDNKCIAPYYYIPPKGCKNSFDILSFNIFDKYLFSNKCFAPWPCKHSCQQDWSSVCPDQWILTKKKINNKKDTRYFCKSSDKYKGICNDEYDLTYFTFLQKQDFSFKCSVKWPCGSSLHHSQNWQKENIYNDMNFKKLNTLRFYNPYYLSNYMKYKNSFF</sequence>
<dbReference type="EMBL" id="CVMV01000083">
    <property type="protein sequence ID" value="CRG96984.1"/>
    <property type="molecule type" value="Genomic_DNA"/>
</dbReference>
<dbReference type="Pfam" id="PF09717">
    <property type="entry name" value="CPW_WPC"/>
    <property type="match status" value="9"/>
</dbReference>
<evidence type="ECO:0000256" key="1">
    <source>
        <dbReference type="SAM" id="MobiDB-lite"/>
    </source>
</evidence>
<dbReference type="Proteomes" id="UP000220797">
    <property type="component" value="Unassembled WGS sequence"/>
</dbReference>
<dbReference type="InterPro" id="IPR006387">
    <property type="entry name" value="CPW_WPC_dom"/>
</dbReference>
<feature type="domain" description="CPW-WPC" evidence="3">
    <location>
        <begin position="888"/>
        <end position="948"/>
    </location>
</feature>
<dbReference type="OMA" id="CPYNWLL"/>
<dbReference type="OrthoDB" id="359569at2759"/>
<feature type="compositionally biased region" description="Acidic residues" evidence="1">
    <location>
        <begin position="593"/>
        <end position="613"/>
    </location>
</feature>
<dbReference type="AlphaFoldDB" id="A0A1J1GXL8"/>
<feature type="domain" description="CPW-WPC" evidence="3">
    <location>
        <begin position="349"/>
        <end position="408"/>
    </location>
</feature>
<keyword evidence="5" id="KW-1185">Reference proteome</keyword>
<feature type="domain" description="CPW-WPC" evidence="3">
    <location>
        <begin position="950"/>
        <end position="1018"/>
    </location>
</feature>
<gene>
    <name evidence="4" type="ORF">PGAL8A_00456400</name>
</gene>
<keyword evidence="2" id="KW-1133">Transmembrane helix</keyword>
<feature type="domain" description="CPW-WPC" evidence="3">
    <location>
        <begin position="285"/>
        <end position="345"/>
    </location>
</feature>
<reference evidence="4" key="1">
    <citation type="submission" date="2015-04" db="EMBL/GenBank/DDBJ databases">
        <authorList>
            <consortium name="Pathogen Informatics"/>
        </authorList>
    </citation>
    <scope>NUCLEOTIDE SEQUENCE [LARGE SCALE GENOMIC DNA]</scope>
    <source>
        <strain evidence="4">8A</strain>
    </source>
</reference>
<feature type="domain" description="CPW-WPC" evidence="3">
    <location>
        <begin position="663"/>
        <end position="741"/>
    </location>
</feature>
<feature type="domain" description="CPW-WPC" evidence="3">
    <location>
        <begin position="808"/>
        <end position="886"/>
    </location>
</feature>
<accession>A0A1J1GXL8</accession>
<feature type="transmembrane region" description="Helical" evidence="2">
    <location>
        <begin position="7"/>
        <end position="26"/>
    </location>
</feature>
<keyword evidence="2" id="KW-0812">Transmembrane</keyword>
<evidence type="ECO:0000313" key="5">
    <source>
        <dbReference type="Proteomes" id="UP000220797"/>
    </source>
</evidence>
<comment type="caution">
    <text evidence="4">The sequence shown here is derived from an EMBL/GenBank/DDBJ whole genome shotgun (WGS) entry which is preliminary data.</text>
</comment>
<proteinExistence type="predicted"/>
<dbReference type="VEuPathDB" id="PlasmoDB:PGAL8A_00456400"/>
<name>A0A1J1GXL8_PLAGA</name>
<dbReference type="RefSeq" id="XP_028529787.1">
    <property type="nucleotide sequence ID" value="XM_028673324.1"/>
</dbReference>
<feature type="region of interest" description="Disordered" evidence="1">
    <location>
        <begin position="578"/>
        <end position="620"/>
    </location>
</feature>
<protein>
    <submittedName>
        <fullName evidence="4">CPW-WPC family protein, putative</fullName>
    </submittedName>
</protein>